<feature type="transmembrane region" description="Helical" evidence="1">
    <location>
        <begin position="50"/>
        <end position="73"/>
    </location>
</feature>
<sequence>MLRRILSVVAGIITGSLAIAAIEMLGHYLYPLPAGMKSDDMEAMKEYIPNAPFMALFFVIIAYAFGALIAGFVSTKVANDGKNRYAIICGVIFVIITIVNLAMLPTPIWFWVLGILVWVLVIVGYRLAVNKKAI</sequence>
<reference evidence="3 5" key="2">
    <citation type="submission" date="2019-03" db="EMBL/GenBank/DDBJ databases">
        <title>Genomic Encyclopedia of Archaeal and Bacterial Type Strains, Phase II (KMG-II): from individual species to whole genera.</title>
        <authorList>
            <person name="Goeker M."/>
        </authorList>
    </citation>
    <scope>NUCLEOTIDE SEQUENCE [LARGE SCALE GENOMIC DNA]</scope>
    <source>
        <strain evidence="3 5">DSM 15235</strain>
    </source>
</reference>
<name>A0A3N0W510_9FLAO</name>
<evidence type="ECO:0000313" key="3">
    <source>
        <dbReference type="EMBL" id="TDX94894.1"/>
    </source>
</evidence>
<keyword evidence="1" id="KW-1133">Transmembrane helix</keyword>
<reference evidence="2 4" key="1">
    <citation type="submission" date="2018-11" db="EMBL/GenBank/DDBJ databases">
        <title>Proposal to divide the Flavobacteriaceae and reorganize its genera based on Amino Acid Identity values calculated from whole genome sequences.</title>
        <authorList>
            <person name="Nicholson A.C."/>
            <person name="Gulvik C.A."/>
            <person name="Whitney A.M."/>
            <person name="Humrighouse B.W."/>
            <person name="Bell M."/>
            <person name="Holmes B."/>
            <person name="Steigerwalt A."/>
            <person name="Villarma A."/>
            <person name="Sheth M."/>
            <person name="Batra D."/>
            <person name="Pryor J."/>
            <person name="Bernardet J.-F."/>
            <person name="Hugo C."/>
            <person name="Kampfer P."/>
            <person name="Newman J."/>
            <person name="Mcquiston J.R."/>
        </authorList>
    </citation>
    <scope>NUCLEOTIDE SEQUENCE [LARGE SCALE GENOMIC DNA]</scope>
    <source>
        <strain evidence="2 4">DSM 15235</strain>
    </source>
</reference>
<keyword evidence="1" id="KW-0472">Membrane</keyword>
<dbReference type="Proteomes" id="UP000269375">
    <property type="component" value="Unassembled WGS sequence"/>
</dbReference>
<gene>
    <name evidence="3" type="ORF">BCF50_0666</name>
    <name evidence="2" type="ORF">EGI05_04520</name>
</gene>
<feature type="transmembrane region" description="Helical" evidence="1">
    <location>
        <begin position="7"/>
        <end position="30"/>
    </location>
</feature>
<feature type="transmembrane region" description="Helical" evidence="1">
    <location>
        <begin position="108"/>
        <end position="128"/>
    </location>
</feature>
<proteinExistence type="predicted"/>
<protein>
    <submittedName>
        <fullName evidence="2">Uncharacterized protein</fullName>
    </submittedName>
</protein>
<accession>A0A3N0W510</accession>
<keyword evidence="5" id="KW-1185">Reference proteome</keyword>
<evidence type="ECO:0000313" key="2">
    <source>
        <dbReference type="EMBL" id="ROI00154.1"/>
    </source>
</evidence>
<evidence type="ECO:0000256" key="1">
    <source>
        <dbReference type="SAM" id="Phobius"/>
    </source>
</evidence>
<dbReference type="EMBL" id="SOQW01000001">
    <property type="protein sequence ID" value="TDX94894.1"/>
    <property type="molecule type" value="Genomic_DNA"/>
</dbReference>
<dbReference type="OrthoDB" id="893761at2"/>
<evidence type="ECO:0000313" key="4">
    <source>
        <dbReference type="Proteomes" id="UP000269375"/>
    </source>
</evidence>
<organism evidence="2 4">
    <name type="scientific">Chryseobacterium daecheongense</name>
    <dbReference type="NCBI Taxonomy" id="192389"/>
    <lineage>
        <taxon>Bacteria</taxon>
        <taxon>Pseudomonadati</taxon>
        <taxon>Bacteroidota</taxon>
        <taxon>Flavobacteriia</taxon>
        <taxon>Flavobacteriales</taxon>
        <taxon>Weeksellaceae</taxon>
        <taxon>Chryseobacterium group</taxon>
        <taxon>Chryseobacterium</taxon>
    </lineage>
</organism>
<dbReference type="Proteomes" id="UP000295709">
    <property type="component" value="Unassembled WGS sequence"/>
</dbReference>
<comment type="caution">
    <text evidence="2">The sequence shown here is derived from an EMBL/GenBank/DDBJ whole genome shotgun (WGS) entry which is preliminary data.</text>
</comment>
<dbReference type="EMBL" id="RJTX01000001">
    <property type="protein sequence ID" value="ROI00154.1"/>
    <property type="molecule type" value="Genomic_DNA"/>
</dbReference>
<keyword evidence="1" id="KW-0812">Transmembrane</keyword>
<dbReference type="RefSeq" id="WP_123261857.1">
    <property type="nucleotide sequence ID" value="NZ_RJTX01000001.1"/>
</dbReference>
<dbReference type="AlphaFoldDB" id="A0A3N0W510"/>
<feature type="transmembrane region" description="Helical" evidence="1">
    <location>
        <begin position="85"/>
        <end position="102"/>
    </location>
</feature>
<evidence type="ECO:0000313" key="5">
    <source>
        <dbReference type="Proteomes" id="UP000295709"/>
    </source>
</evidence>